<organism evidence="2 3">
    <name type="scientific">Drosophila lebanonensis</name>
    <name type="common">Fruit fly</name>
    <name type="synonym">Scaptodrosophila lebanonensis</name>
    <dbReference type="NCBI Taxonomy" id="7225"/>
    <lineage>
        <taxon>Eukaryota</taxon>
        <taxon>Metazoa</taxon>
        <taxon>Ecdysozoa</taxon>
        <taxon>Arthropoda</taxon>
        <taxon>Hexapoda</taxon>
        <taxon>Insecta</taxon>
        <taxon>Pterygota</taxon>
        <taxon>Neoptera</taxon>
        <taxon>Endopterygota</taxon>
        <taxon>Diptera</taxon>
        <taxon>Brachycera</taxon>
        <taxon>Muscomorpha</taxon>
        <taxon>Ephydroidea</taxon>
        <taxon>Drosophilidae</taxon>
        <taxon>Scaptodrosophila</taxon>
    </lineage>
</organism>
<keyword evidence="2" id="KW-1185">Reference proteome</keyword>
<proteinExistence type="predicted"/>
<accession>A0A6J2UB92</accession>
<name>A0A6J2UB92_DROLE</name>
<feature type="compositionally biased region" description="Basic residues" evidence="1">
    <location>
        <begin position="74"/>
        <end position="88"/>
    </location>
</feature>
<reference evidence="3" key="1">
    <citation type="submission" date="2025-08" db="UniProtKB">
        <authorList>
            <consortium name="RefSeq"/>
        </authorList>
    </citation>
    <scope>IDENTIFICATION</scope>
    <source>
        <strain evidence="3">11010-0011.00</strain>
        <tissue evidence="3">Whole body</tissue>
    </source>
</reference>
<evidence type="ECO:0000256" key="1">
    <source>
        <dbReference type="SAM" id="MobiDB-lite"/>
    </source>
</evidence>
<dbReference type="OrthoDB" id="7862802at2759"/>
<feature type="region of interest" description="Disordered" evidence="1">
    <location>
        <begin position="74"/>
        <end position="93"/>
    </location>
</feature>
<dbReference type="Proteomes" id="UP000504634">
    <property type="component" value="Unplaced"/>
</dbReference>
<dbReference type="AlphaFoldDB" id="A0A6J2UB92"/>
<gene>
    <name evidence="3" type="primary">LOC115631762</name>
</gene>
<evidence type="ECO:0000313" key="3">
    <source>
        <dbReference type="RefSeq" id="XP_030384457.1"/>
    </source>
</evidence>
<dbReference type="RefSeq" id="XP_030384457.1">
    <property type="nucleotide sequence ID" value="XM_030528597.1"/>
</dbReference>
<protein>
    <submittedName>
        <fullName evidence="3">Uncharacterized protein LOC115631762</fullName>
    </submittedName>
</protein>
<evidence type="ECO:0000313" key="2">
    <source>
        <dbReference type="Proteomes" id="UP000504634"/>
    </source>
</evidence>
<dbReference type="GeneID" id="115631762"/>
<sequence>MMKKQLLWDTLRAVEQVEVTFNQTLKIIDDIKHRYNLVSQMKQEAADRQNSYEAEIQAAISGLSFTKISSGSKKKKRAKKRKVNRWRKSSSDFEPDYETGIDLVECAEAAPFVSVQSNCVYEIKGVNSTKEFRTYRARIQQLHKAAHEKLKQVASAGGSNRRFKQQAVPPKTEVDVCDTYCCSCSCSCECHSYG</sequence>